<comment type="caution">
    <text evidence="5">Lacks conserved residue(s) required for the propagation of feature annotation.</text>
</comment>
<comment type="caution">
    <text evidence="7">The sequence shown here is derived from an EMBL/GenBank/DDBJ whole genome shotgun (WGS) entry which is preliminary data.</text>
</comment>
<keyword evidence="4" id="KW-0862">Zinc</keyword>
<evidence type="ECO:0000256" key="4">
    <source>
        <dbReference type="ARBA" id="ARBA00022833"/>
    </source>
</evidence>
<dbReference type="Pfam" id="PF01702">
    <property type="entry name" value="TGT"/>
    <property type="match status" value="1"/>
</dbReference>
<dbReference type="InterPro" id="IPR002616">
    <property type="entry name" value="tRNA_ribo_trans-like"/>
</dbReference>
<sequence length="353" mass="38778">MKFLLETWSAGARAGLLMFGELQLETPCLLMVTKKGLPAHITHDLLENVLPDAGALQISPIHFLESPPPSIVASVGGVHKLLSLQRRVVVGIARDSFGQEADGLNGTKFGAAFETSSGRRVVGPKKYMEAINALRPDLWATLPDEVPAWATTKRHRMSVDRTLRWLDDCLTLNAVQDNSVLGVVVGGSNVEERKRSAEATARRNVSGFSLGGFGLGEIPQERAALLKSTIAYLPEEKVRHVSGLGMPEEVLEGVAAGIDLFDSTYPHSLTMKGFAMTFPLWMEQQNGYHPLSEEEHAADMDLTKIDLHSAVHRCDVNPIVKGCKCYSCRKHTRAYIHHLLNVHEMLAQTLLDM</sequence>
<evidence type="ECO:0000313" key="7">
    <source>
        <dbReference type="EMBL" id="OAE33997.1"/>
    </source>
</evidence>
<evidence type="ECO:0000256" key="2">
    <source>
        <dbReference type="ARBA" id="ARBA00022694"/>
    </source>
</evidence>
<dbReference type="AlphaFoldDB" id="A0A176WLF8"/>
<gene>
    <name evidence="7" type="ORF">AXG93_3891s1100</name>
</gene>
<comment type="function">
    <text evidence="5">Non-catalytic subunit of the queuine tRNA-ribosyltransferase (TGT) that catalyzes the base-exchange of a guanine (G) residue with queuine (Q) at position 34 (anticodon wobble position) in tRNAs with GU(N) anticodons (tRNA-Asp, -Asn, -His and -Tyr), resulting in the hypermodified nucleoside queuosine (7-(((4,5-cis-dihydroxy-2-cyclopenten-1-yl)amino)methyl)-7-deazaguanosine).</text>
</comment>
<dbReference type="GO" id="GO:0046872">
    <property type="term" value="F:metal ion binding"/>
    <property type="evidence" value="ECO:0007669"/>
    <property type="project" value="UniProtKB-KW"/>
</dbReference>
<proteinExistence type="inferred from homology"/>
<dbReference type="PANTHER" id="PTHR46064:SF1">
    <property type="entry name" value="QUEUINE TRNA-RIBOSYLTRANSFERASE ACCESSORY SUBUNIT 2"/>
    <property type="match status" value="1"/>
</dbReference>
<dbReference type="HAMAP" id="MF_03043">
    <property type="entry name" value="QTRT2"/>
    <property type="match status" value="1"/>
</dbReference>
<protein>
    <recommendedName>
        <fullName evidence="5">Queuine tRNA-ribosyltransferase accessory subunit 2</fullName>
    </recommendedName>
    <alternativeName>
        <fullName evidence="5">Queuine tRNA-ribosyltransferase domain-containing protein 1</fullName>
    </alternativeName>
</protein>
<keyword evidence="3" id="KW-0479">Metal-binding</keyword>
<dbReference type="InterPro" id="IPR050852">
    <property type="entry name" value="Queuine_tRNA-ribosyltrfase"/>
</dbReference>
<keyword evidence="2 5" id="KW-0819">tRNA processing</keyword>
<comment type="subunit">
    <text evidence="5">Heterodimer of a catalytic subunit and an accessory subunit.</text>
</comment>
<evidence type="ECO:0000259" key="6">
    <source>
        <dbReference type="Pfam" id="PF01702"/>
    </source>
</evidence>
<comment type="similarity">
    <text evidence="5">Belongs to the queuine tRNA-ribosyltransferase family. QTRT2 subfamily.</text>
</comment>
<dbReference type="Gene3D" id="3.20.20.105">
    <property type="entry name" value="Queuine tRNA-ribosyltransferase-like"/>
    <property type="match status" value="1"/>
</dbReference>
<dbReference type="GO" id="GO:0008479">
    <property type="term" value="F:tRNA-guanosine(34) queuine transglycosylase activity"/>
    <property type="evidence" value="ECO:0007669"/>
    <property type="project" value="UniProtKB-UniRule"/>
</dbReference>
<evidence type="ECO:0000256" key="1">
    <source>
        <dbReference type="ARBA" id="ARBA00022490"/>
    </source>
</evidence>
<evidence type="ECO:0000256" key="5">
    <source>
        <dbReference type="HAMAP-Rule" id="MF_03043"/>
    </source>
</evidence>
<keyword evidence="8" id="KW-1185">Reference proteome</keyword>
<dbReference type="NCBIfam" id="TIGR00449">
    <property type="entry name" value="tgt_general"/>
    <property type="match status" value="1"/>
</dbReference>
<accession>A0A176WLF8</accession>
<feature type="domain" description="tRNA-guanine(15) transglycosylase-like" evidence="6">
    <location>
        <begin position="11"/>
        <end position="352"/>
    </location>
</feature>
<dbReference type="EMBL" id="LVLJ01000464">
    <property type="protein sequence ID" value="OAE33997.1"/>
    <property type="molecule type" value="Genomic_DNA"/>
</dbReference>
<comment type="subcellular location">
    <subcellularLocation>
        <location evidence="5">Cytoplasm</location>
    </subcellularLocation>
</comment>
<dbReference type="GO" id="GO:0006400">
    <property type="term" value="P:tRNA modification"/>
    <property type="evidence" value="ECO:0007669"/>
    <property type="project" value="InterPro"/>
</dbReference>
<reference evidence="7" key="1">
    <citation type="submission" date="2016-03" db="EMBL/GenBank/DDBJ databases">
        <title>Mechanisms controlling the formation of the plant cell surface in tip-growing cells are functionally conserved among land plants.</title>
        <authorList>
            <person name="Honkanen S."/>
            <person name="Jones V.A."/>
            <person name="Morieri G."/>
            <person name="Champion C."/>
            <person name="Hetherington A.J."/>
            <person name="Kelly S."/>
            <person name="Saint-Marcoux D."/>
            <person name="Proust H."/>
            <person name="Prescott H."/>
            <person name="Dolan L."/>
        </authorList>
    </citation>
    <scope>NUCLEOTIDE SEQUENCE [LARGE SCALE GENOMIC DNA]</scope>
    <source>
        <tissue evidence="7">Whole gametophyte</tissue>
    </source>
</reference>
<dbReference type="GO" id="GO:0005737">
    <property type="term" value="C:cytoplasm"/>
    <property type="evidence" value="ECO:0007669"/>
    <property type="project" value="UniProtKB-SubCell"/>
</dbReference>
<dbReference type="FunFam" id="3.20.20.105:FF:000003">
    <property type="entry name" value="Queuine tRNA-ribosyltransferase accessory subunit 2"/>
    <property type="match status" value="1"/>
</dbReference>
<dbReference type="Proteomes" id="UP000077202">
    <property type="component" value="Unassembled WGS sequence"/>
</dbReference>
<organism evidence="7 8">
    <name type="scientific">Marchantia polymorpha subsp. ruderalis</name>
    <dbReference type="NCBI Taxonomy" id="1480154"/>
    <lineage>
        <taxon>Eukaryota</taxon>
        <taxon>Viridiplantae</taxon>
        <taxon>Streptophyta</taxon>
        <taxon>Embryophyta</taxon>
        <taxon>Marchantiophyta</taxon>
        <taxon>Marchantiopsida</taxon>
        <taxon>Marchantiidae</taxon>
        <taxon>Marchantiales</taxon>
        <taxon>Marchantiaceae</taxon>
        <taxon>Marchantia</taxon>
    </lineage>
</organism>
<keyword evidence="1 5" id="KW-0963">Cytoplasm</keyword>
<dbReference type="SUPFAM" id="SSF51713">
    <property type="entry name" value="tRNA-guanine transglycosylase"/>
    <property type="match status" value="1"/>
</dbReference>
<evidence type="ECO:0000256" key="3">
    <source>
        <dbReference type="ARBA" id="ARBA00022723"/>
    </source>
</evidence>
<dbReference type="InterPro" id="IPR028592">
    <property type="entry name" value="QTRTD1"/>
</dbReference>
<dbReference type="InterPro" id="IPR036511">
    <property type="entry name" value="TGT-like_sf"/>
</dbReference>
<dbReference type="PANTHER" id="PTHR46064">
    <property type="entry name" value="QUEUINE TRNA-RIBOSYLTRANSFERASE ACCESSORY SUBUNIT 2"/>
    <property type="match status" value="1"/>
</dbReference>
<evidence type="ECO:0000313" key="8">
    <source>
        <dbReference type="Proteomes" id="UP000077202"/>
    </source>
</evidence>
<name>A0A176WLF8_MARPO</name>